<dbReference type="EMBL" id="LK052892">
    <property type="protein sequence ID" value="CDR41471.1"/>
    <property type="molecule type" value="Genomic_DNA"/>
</dbReference>
<feature type="compositionally biased region" description="Polar residues" evidence="4">
    <location>
        <begin position="38"/>
        <end position="50"/>
    </location>
</feature>
<dbReference type="InterPro" id="IPR027417">
    <property type="entry name" value="P-loop_NTPase"/>
</dbReference>
<dbReference type="EMBL" id="MPUK01000007">
    <property type="protein sequence ID" value="ONH66445.1"/>
    <property type="molecule type" value="Genomic_DNA"/>
</dbReference>
<proteinExistence type="predicted"/>
<feature type="region of interest" description="Disordered" evidence="4">
    <location>
        <begin position="1"/>
        <end position="66"/>
    </location>
</feature>
<feature type="compositionally biased region" description="Low complexity" evidence="4">
    <location>
        <begin position="698"/>
        <end position="713"/>
    </location>
</feature>
<evidence type="ECO:0000313" key="7">
    <source>
        <dbReference type="EMBL" id="ONH66445.1"/>
    </source>
</evidence>
<dbReference type="CDD" id="cd07067">
    <property type="entry name" value="HP_PGM_like"/>
    <property type="match status" value="1"/>
</dbReference>
<dbReference type="Proteomes" id="UP000189513">
    <property type="component" value="Unassembled WGS sequence"/>
</dbReference>
<dbReference type="AlphaFoldDB" id="A0A061B3A2"/>
<dbReference type="GO" id="GO:0003873">
    <property type="term" value="F:6-phosphofructo-2-kinase activity"/>
    <property type="evidence" value="ECO:0007669"/>
    <property type="project" value="InterPro"/>
</dbReference>
<evidence type="ECO:0000313" key="8">
    <source>
        <dbReference type="Proteomes" id="UP000189513"/>
    </source>
</evidence>
<evidence type="ECO:0000259" key="5">
    <source>
        <dbReference type="Pfam" id="PF01591"/>
    </source>
</evidence>
<organism evidence="6">
    <name type="scientific">Cyberlindnera fabianii</name>
    <name type="common">Yeast</name>
    <name type="synonym">Hansenula fabianii</name>
    <dbReference type="NCBI Taxonomy" id="36022"/>
    <lineage>
        <taxon>Eukaryota</taxon>
        <taxon>Fungi</taxon>
        <taxon>Dikarya</taxon>
        <taxon>Ascomycota</taxon>
        <taxon>Saccharomycotina</taxon>
        <taxon>Saccharomycetes</taxon>
        <taxon>Phaffomycetales</taxon>
        <taxon>Phaffomycetaceae</taxon>
        <taxon>Cyberlindnera</taxon>
    </lineage>
</organism>
<dbReference type="InterPro" id="IPR029033">
    <property type="entry name" value="His_PPase_superfam"/>
</dbReference>
<sequence>MPQKGFGYYSDNAIASSSEEEPSPMLNPSAGAPAIPSDTDSLSPRHSNLSMAPLHSIPQISPEHSVSPLSQIREDMSLQTSTAVAANDEGINLRMPDFNKRPPSDTPAGSNNTSPAISNVNSEVTSQENSPDVTPTINNVLNVPPIRLSKRRATAINLPGITKHSSSGIFEQEASSKLVIVMVGLPARGKSYITSKLTRYLNWLQHECRVFNVGNTRRKDAAQHGPSKGPLPDTSNHTDHDASFFNPENQESTKIREKWAIDTLDSLLDYLLLGSGSVGIFDATNSTKSRRRTILSKIRERSPSIKVMFLESICTDNDVIQKNVRLKLSGPDYRDMDPELALKDFTERLHNYEKAYQTLEDDEGLQYIKMIDVGKKVVAYNIQGFLASQAIYYLLNFNLNERQIWITRHGESEDNVSGRIGGDAPLTKRGEKFAKALANFIEHEKTEFRKKQVEKYTELIEHKEADRIPDEPLFNVWTSMLQRAVQSSDFFPEDQFDIREMRMLNELCAGTCEGLTYEEIQRKYPDEYNSRIMDKLRYRYPGIGGESYLDVINRVRPIINEVERTTDHVLLITHRVVARVLLGYFMNLSRDAITSLDIPLHCVYLLEPKPYGVEWTLYEYSEKDDWFYKVSDDQIHKKKFKEVSVAFRERKYSVVPTAPPKISRNVSMGQSSAAANERQRFVSGNPTNDLNRTRRVPAHPQAAPQQSQNQSPSTIEAEKLAEKLNKLKT</sequence>
<keyword evidence="8" id="KW-1185">Reference proteome</keyword>
<dbReference type="STRING" id="36022.A0A061B3A2"/>
<feature type="domain" description="6-phosphofructo-2-kinase" evidence="5">
    <location>
        <begin position="170"/>
        <end position="399"/>
    </location>
</feature>
<feature type="region of interest" description="Disordered" evidence="4">
    <location>
        <begin position="219"/>
        <end position="250"/>
    </location>
</feature>
<feature type="compositionally biased region" description="Basic and acidic residues" evidence="4">
    <location>
        <begin position="716"/>
        <end position="729"/>
    </location>
</feature>
<keyword evidence="2" id="KW-0067">ATP-binding</keyword>
<dbReference type="SMART" id="SM00855">
    <property type="entry name" value="PGAM"/>
    <property type="match status" value="1"/>
</dbReference>
<feature type="compositionally biased region" description="Polar residues" evidence="4">
    <location>
        <begin position="107"/>
        <end position="137"/>
    </location>
</feature>
<feature type="region of interest" description="Disordered" evidence="4">
    <location>
        <begin position="86"/>
        <end position="137"/>
    </location>
</feature>
<dbReference type="InterPro" id="IPR013078">
    <property type="entry name" value="His_Pase_superF_clade-1"/>
</dbReference>
<dbReference type="GO" id="GO:0006003">
    <property type="term" value="P:fructose 2,6-bisphosphate metabolic process"/>
    <property type="evidence" value="ECO:0007669"/>
    <property type="project" value="InterPro"/>
</dbReference>
<feature type="site" description="Transition state stabilizer" evidence="3">
    <location>
        <position position="574"/>
    </location>
</feature>
<reference evidence="7" key="3">
    <citation type="submission" date="2017-01" db="EMBL/GenBank/DDBJ databases">
        <authorList>
            <person name="Mah S.A."/>
            <person name="Swanson W.J."/>
            <person name="Moy G.W."/>
            <person name="Vacquier V.D."/>
        </authorList>
    </citation>
    <scope>NUCLEOTIDE SEQUENCE [LARGE SCALE GENOMIC DNA]</scope>
    <source>
        <strain evidence="7">65</strain>
    </source>
</reference>
<dbReference type="PANTHER" id="PTHR10606">
    <property type="entry name" value="6-PHOSPHOFRUCTO-2-KINASE/FRUCTOSE-2,6-BISPHOSPHATASE"/>
    <property type="match status" value="1"/>
</dbReference>
<dbReference type="OrthoDB" id="267323at2759"/>
<feature type="compositionally biased region" description="Polar residues" evidence="4">
    <location>
        <begin position="664"/>
        <end position="674"/>
    </location>
</feature>
<dbReference type="Gene3D" id="3.40.50.1240">
    <property type="entry name" value="Phosphoglycerate mutase-like"/>
    <property type="match status" value="1"/>
</dbReference>
<dbReference type="FunFam" id="3.40.50.300:FF:001101">
    <property type="entry name" value="6-phosphofructo-2-kinase 1"/>
    <property type="match status" value="1"/>
</dbReference>
<evidence type="ECO:0000256" key="3">
    <source>
        <dbReference type="PIRSR" id="PIRSR613078-3"/>
    </source>
</evidence>
<evidence type="ECO:0000313" key="6">
    <source>
        <dbReference type="EMBL" id="CDR41471.1"/>
    </source>
</evidence>
<dbReference type="InterPro" id="IPR013079">
    <property type="entry name" value="6Phosfructo_kin"/>
</dbReference>
<dbReference type="SUPFAM" id="SSF52540">
    <property type="entry name" value="P-loop containing nucleoside triphosphate hydrolases"/>
    <property type="match status" value="1"/>
</dbReference>
<dbReference type="Pfam" id="PF00300">
    <property type="entry name" value="His_Phos_1"/>
    <property type="match status" value="2"/>
</dbReference>
<gene>
    <name evidence="7" type="ORF">BON22_3703</name>
    <name evidence="6" type="ORF">CYFA0S_07e02542g</name>
</gene>
<feature type="region of interest" description="Disordered" evidence="4">
    <location>
        <begin position="658"/>
        <end position="729"/>
    </location>
</feature>
<evidence type="ECO:0000256" key="1">
    <source>
        <dbReference type="ARBA" id="ARBA00022741"/>
    </source>
</evidence>
<dbReference type="OMA" id="KPYGITW"/>
<dbReference type="GO" id="GO:0005524">
    <property type="term" value="F:ATP binding"/>
    <property type="evidence" value="ECO:0007669"/>
    <property type="project" value="UniProtKB-KW"/>
</dbReference>
<accession>A0A061B3A2</accession>
<protein>
    <submittedName>
        <fullName evidence="6">CYFA0S07e02542g1_1</fullName>
    </submittedName>
</protein>
<dbReference type="PROSITE" id="PS00175">
    <property type="entry name" value="PG_MUTASE"/>
    <property type="match status" value="1"/>
</dbReference>
<dbReference type="SUPFAM" id="SSF53254">
    <property type="entry name" value="Phosphoglycerate mutase-like"/>
    <property type="match status" value="1"/>
</dbReference>
<reference evidence="6" key="1">
    <citation type="journal article" date="2014" name="Genome Announc.">
        <title>Genome sequence of the yeast Cyberlindnera fabianii (Hansenula fabianii).</title>
        <authorList>
            <person name="Freel K.C."/>
            <person name="Sarilar V."/>
            <person name="Neuveglise C."/>
            <person name="Devillers H."/>
            <person name="Friedrich A."/>
            <person name="Schacherer J."/>
        </authorList>
    </citation>
    <scope>NUCLEOTIDE SEQUENCE</scope>
    <source>
        <strain evidence="6">YJS4271</strain>
    </source>
</reference>
<reference evidence="8" key="2">
    <citation type="journal article" date="2017" name="Genome Announc.">
        <title>Genome sequences of Cyberlindnera fabianii 65, Pichia kudriavzevii 129, and Saccharomyces cerevisiae 131 isolated from fermented masau fruits in Zimbabwe.</title>
        <authorList>
            <person name="van Rijswijck I.M.H."/>
            <person name="Derks M.F.L."/>
            <person name="Abee T."/>
            <person name="de Ridder D."/>
            <person name="Smid E.J."/>
        </authorList>
    </citation>
    <scope>NUCLEOTIDE SEQUENCE [LARGE SCALE GENOMIC DNA]</scope>
    <source>
        <strain evidence="8">65</strain>
    </source>
</reference>
<dbReference type="PIRSF" id="PIRSF000709">
    <property type="entry name" value="6PFK_2-Ptase"/>
    <property type="match status" value="1"/>
</dbReference>
<dbReference type="GO" id="GO:0005829">
    <property type="term" value="C:cytosol"/>
    <property type="evidence" value="ECO:0007669"/>
    <property type="project" value="TreeGrafter"/>
</dbReference>
<evidence type="ECO:0000256" key="4">
    <source>
        <dbReference type="SAM" id="MobiDB-lite"/>
    </source>
</evidence>
<keyword evidence="1" id="KW-0547">Nucleotide-binding</keyword>
<dbReference type="Gene3D" id="3.40.50.300">
    <property type="entry name" value="P-loop containing nucleotide triphosphate hydrolases"/>
    <property type="match status" value="1"/>
</dbReference>
<dbReference type="Pfam" id="PF01591">
    <property type="entry name" value="6PF2K"/>
    <property type="match status" value="1"/>
</dbReference>
<name>A0A061B3A2_CYBFA</name>
<evidence type="ECO:0000256" key="2">
    <source>
        <dbReference type="ARBA" id="ARBA00022840"/>
    </source>
</evidence>
<dbReference type="PANTHER" id="PTHR10606:SF32">
    <property type="entry name" value="6-PHOSPHOFRUCTO-2-KINASE 1"/>
    <property type="match status" value="1"/>
</dbReference>
<dbReference type="VEuPathDB" id="FungiDB:BON22_3703"/>
<dbReference type="InterPro" id="IPR003094">
    <property type="entry name" value="6Pfruct_kin"/>
</dbReference>
<dbReference type="PRINTS" id="PR00991">
    <property type="entry name" value="6PFRUCTKNASE"/>
</dbReference>
<dbReference type="InterPro" id="IPR001345">
    <property type="entry name" value="PG/BPGM_mutase_AS"/>
</dbReference>
<dbReference type="GO" id="GO:0006000">
    <property type="term" value="P:fructose metabolic process"/>
    <property type="evidence" value="ECO:0007669"/>
    <property type="project" value="InterPro"/>
</dbReference>